<dbReference type="SUPFAM" id="SSF51735">
    <property type="entry name" value="NAD(P)-binding Rossmann-fold domains"/>
    <property type="match status" value="1"/>
</dbReference>
<dbReference type="InterPro" id="IPR036291">
    <property type="entry name" value="NAD(P)-bd_dom_sf"/>
</dbReference>
<evidence type="ECO:0000256" key="1">
    <source>
        <dbReference type="ARBA" id="ARBA00006484"/>
    </source>
</evidence>
<name>A0AAW5QYC7_9HYPH</name>
<evidence type="ECO:0000313" key="3">
    <source>
        <dbReference type="EMBL" id="MCT8971413.1"/>
    </source>
</evidence>
<dbReference type="Proteomes" id="UP001320898">
    <property type="component" value="Unassembled WGS sequence"/>
</dbReference>
<reference evidence="3 4" key="1">
    <citation type="submission" date="2022-04" db="EMBL/GenBank/DDBJ databases">
        <authorList>
            <person name="Ye Y.-Q."/>
            <person name="Du Z.-J."/>
        </authorList>
    </citation>
    <scope>NUCLEOTIDE SEQUENCE [LARGE SCALE GENOMIC DNA]</scope>
    <source>
        <strain evidence="3 4">A6E488</strain>
    </source>
</reference>
<dbReference type="AlphaFoldDB" id="A0AAW5QYC7"/>
<dbReference type="PRINTS" id="PR00081">
    <property type="entry name" value="GDHRDH"/>
</dbReference>
<evidence type="ECO:0000256" key="2">
    <source>
        <dbReference type="ARBA" id="ARBA00023002"/>
    </source>
</evidence>
<dbReference type="Pfam" id="PF13561">
    <property type="entry name" value="adh_short_C2"/>
    <property type="match status" value="1"/>
</dbReference>
<accession>A0AAW5QYC7</accession>
<dbReference type="PANTHER" id="PTHR42760:SF133">
    <property type="entry name" value="3-OXOACYL-[ACYL-CARRIER-PROTEIN] REDUCTASE"/>
    <property type="match status" value="1"/>
</dbReference>
<comment type="caution">
    <text evidence="3">The sequence shown here is derived from an EMBL/GenBank/DDBJ whole genome shotgun (WGS) entry which is preliminary data.</text>
</comment>
<dbReference type="PANTHER" id="PTHR42760">
    <property type="entry name" value="SHORT-CHAIN DEHYDROGENASES/REDUCTASES FAMILY MEMBER"/>
    <property type="match status" value="1"/>
</dbReference>
<dbReference type="PRINTS" id="PR00080">
    <property type="entry name" value="SDRFAMILY"/>
</dbReference>
<proteinExistence type="inferred from homology"/>
<keyword evidence="4" id="KW-1185">Reference proteome</keyword>
<organism evidence="3 4">
    <name type="scientific">Microbaculum marinisediminis</name>
    <dbReference type="NCBI Taxonomy" id="2931392"/>
    <lineage>
        <taxon>Bacteria</taxon>
        <taxon>Pseudomonadati</taxon>
        <taxon>Pseudomonadota</taxon>
        <taxon>Alphaproteobacteria</taxon>
        <taxon>Hyphomicrobiales</taxon>
        <taxon>Tepidamorphaceae</taxon>
        <taxon>Microbaculum</taxon>
    </lineage>
</organism>
<dbReference type="CDD" id="cd05233">
    <property type="entry name" value="SDR_c"/>
    <property type="match status" value="1"/>
</dbReference>
<protein>
    <submittedName>
        <fullName evidence="3">SDR family oxidoreductase</fullName>
    </submittedName>
</protein>
<dbReference type="GO" id="GO:0016616">
    <property type="term" value="F:oxidoreductase activity, acting on the CH-OH group of donors, NAD or NADP as acceptor"/>
    <property type="evidence" value="ECO:0007669"/>
    <property type="project" value="TreeGrafter"/>
</dbReference>
<dbReference type="FunFam" id="3.40.50.720:FF:000084">
    <property type="entry name" value="Short-chain dehydrogenase reductase"/>
    <property type="match status" value="1"/>
</dbReference>
<comment type="similarity">
    <text evidence="1">Belongs to the short-chain dehydrogenases/reductases (SDR) family.</text>
</comment>
<dbReference type="Gene3D" id="3.40.50.720">
    <property type="entry name" value="NAD(P)-binding Rossmann-like Domain"/>
    <property type="match status" value="1"/>
</dbReference>
<dbReference type="RefSeq" id="WP_261614972.1">
    <property type="nucleotide sequence ID" value="NZ_JALIDZ010000002.1"/>
</dbReference>
<dbReference type="InterPro" id="IPR002347">
    <property type="entry name" value="SDR_fam"/>
</dbReference>
<sequence length="254" mass="26600">MDATLENRIAVVTGAGGGIGLAVAQELARLGARVEALDLKTPPQGALPEAAQFTQVDLRDGDSIGRAVERIAATHGRIDYLVNCAGVCLFERDGSVLSTEPAAFDLTFDVNLNGVIRMVRAVVPHMRACGGGAMVHIASVVGLRNMENIVAGGPADAYQLSKAAVVSLSRSLAMQLAPENIRSNTVCPGSIVTPMTEEIYAQNDRVSAMERRTPIGRIGRPHDVAAAVAFLLSDRASFITGVDLPVDGGLMAKL</sequence>
<keyword evidence="2" id="KW-0560">Oxidoreductase</keyword>
<dbReference type="EMBL" id="JALIDZ010000002">
    <property type="protein sequence ID" value="MCT8971413.1"/>
    <property type="molecule type" value="Genomic_DNA"/>
</dbReference>
<gene>
    <name evidence="3" type="ORF">MUB46_06010</name>
</gene>
<evidence type="ECO:0000313" key="4">
    <source>
        <dbReference type="Proteomes" id="UP001320898"/>
    </source>
</evidence>